<dbReference type="Proteomes" id="UP000824120">
    <property type="component" value="Chromosome 9"/>
</dbReference>
<dbReference type="Gene3D" id="2.40.100.10">
    <property type="entry name" value="Cyclophilin-like"/>
    <property type="match status" value="1"/>
</dbReference>
<dbReference type="GO" id="GO:0003723">
    <property type="term" value="F:RNA binding"/>
    <property type="evidence" value="ECO:0007669"/>
    <property type="project" value="UniProtKB-KW"/>
</dbReference>
<proteinExistence type="predicted"/>
<comment type="caution">
    <text evidence="3">The sequence shown here is derived from an EMBL/GenBank/DDBJ whole genome shotgun (WGS) entry which is preliminary data.</text>
</comment>
<dbReference type="GO" id="GO:0003755">
    <property type="term" value="F:peptidyl-prolyl cis-trans isomerase activity"/>
    <property type="evidence" value="ECO:0007669"/>
    <property type="project" value="InterPro"/>
</dbReference>
<dbReference type="PANTHER" id="PTHR45843:SF2">
    <property type="entry name" value="PPIASE CYCLOPHILIN-TYPE DOMAIN-CONTAINING PROTEIN"/>
    <property type="match status" value="1"/>
</dbReference>
<dbReference type="PANTHER" id="PTHR45843">
    <property type="entry name" value="PEPTIDYL-PROLYL CIS-TRANS ISOMERASE-LIKE 4"/>
    <property type="match status" value="1"/>
</dbReference>
<gene>
    <name evidence="3" type="ORF">H5410_045482</name>
</gene>
<evidence type="ECO:0000313" key="4">
    <source>
        <dbReference type="Proteomes" id="UP000824120"/>
    </source>
</evidence>
<dbReference type="EMBL" id="JACXVP010000009">
    <property type="protein sequence ID" value="KAG5585048.1"/>
    <property type="molecule type" value="Genomic_DNA"/>
</dbReference>
<feature type="domain" description="PPIase cyclophilin-type" evidence="2">
    <location>
        <begin position="88"/>
        <end position="145"/>
    </location>
</feature>
<dbReference type="Pfam" id="PF00160">
    <property type="entry name" value="Pro_isomerase"/>
    <property type="match status" value="1"/>
</dbReference>
<evidence type="ECO:0000259" key="2">
    <source>
        <dbReference type="Pfam" id="PF00160"/>
    </source>
</evidence>
<accession>A0A9J5XDS6</accession>
<dbReference type="SUPFAM" id="SSF50891">
    <property type="entry name" value="Cyclophilin-like"/>
    <property type="match status" value="1"/>
</dbReference>
<dbReference type="InterPro" id="IPR002130">
    <property type="entry name" value="Cyclophilin-type_PPIase_dom"/>
</dbReference>
<dbReference type="GO" id="GO:0005634">
    <property type="term" value="C:nucleus"/>
    <property type="evidence" value="ECO:0007669"/>
    <property type="project" value="TreeGrafter"/>
</dbReference>
<dbReference type="OrthoDB" id="1938872at2759"/>
<protein>
    <recommendedName>
        <fullName evidence="2">PPIase cyclophilin-type domain-containing protein</fullName>
    </recommendedName>
</protein>
<name>A0A9J5XDS6_SOLCO</name>
<sequence length="146" mass="16489">MIDDDVRLDNDWMPKDEELGVHEEKEAHSRAVILESVGDIPDAEMKCALCLKRRVRMKVHIFTDHDPLTESLFSFQAAQEAVARGTSLVRSGDDEIHSYLKHSKRGVVAMAKKNPNATQFYITDLDYLDTVFGENGEGNTIVKKLI</sequence>
<reference evidence="3 4" key="1">
    <citation type="submission" date="2020-09" db="EMBL/GenBank/DDBJ databases">
        <title>De no assembly of potato wild relative species, Solanum commersonii.</title>
        <authorList>
            <person name="Cho K."/>
        </authorList>
    </citation>
    <scope>NUCLEOTIDE SEQUENCE [LARGE SCALE GENOMIC DNA]</scope>
    <source>
        <strain evidence="3">LZ3.2</strain>
        <tissue evidence="3">Leaf</tissue>
    </source>
</reference>
<keyword evidence="4" id="KW-1185">Reference proteome</keyword>
<dbReference type="InterPro" id="IPR029000">
    <property type="entry name" value="Cyclophilin-like_dom_sf"/>
</dbReference>
<keyword evidence="1" id="KW-0694">RNA-binding</keyword>
<evidence type="ECO:0000313" key="3">
    <source>
        <dbReference type="EMBL" id="KAG5585048.1"/>
    </source>
</evidence>
<organism evidence="3 4">
    <name type="scientific">Solanum commersonii</name>
    <name type="common">Commerson's wild potato</name>
    <name type="synonym">Commerson's nightshade</name>
    <dbReference type="NCBI Taxonomy" id="4109"/>
    <lineage>
        <taxon>Eukaryota</taxon>
        <taxon>Viridiplantae</taxon>
        <taxon>Streptophyta</taxon>
        <taxon>Embryophyta</taxon>
        <taxon>Tracheophyta</taxon>
        <taxon>Spermatophyta</taxon>
        <taxon>Magnoliopsida</taxon>
        <taxon>eudicotyledons</taxon>
        <taxon>Gunneridae</taxon>
        <taxon>Pentapetalae</taxon>
        <taxon>asterids</taxon>
        <taxon>lamiids</taxon>
        <taxon>Solanales</taxon>
        <taxon>Solanaceae</taxon>
        <taxon>Solanoideae</taxon>
        <taxon>Solaneae</taxon>
        <taxon>Solanum</taxon>
    </lineage>
</organism>
<evidence type="ECO:0000256" key="1">
    <source>
        <dbReference type="ARBA" id="ARBA00022884"/>
    </source>
</evidence>
<dbReference type="AlphaFoldDB" id="A0A9J5XDS6"/>
<dbReference type="InterPro" id="IPR035542">
    <property type="entry name" value="CRIP"/>
</dbReference>